<reference evidence="5 6" key="2">
    <citation type="submission" date="2009-02" db="EMBL/GenBank/DDBJ databases">
        <title>Draft genome sequence of Clostridium methylpentosum (DSM 5476).</title>
        <authorList>
            <person name="Sudarsanam P."/>
            <person name="Ley R."/>
            <person name="Guruge J."/>
            <person name="Turnbaugh P.J."/>
            <person name="Mahowald M."/>
            <person name="Liep D."/>
            <person name="Gordon J."/>
        </authorList>
    </citation>
    <scope>NUCLEOTIDE SEQUENCE [LARGE SCALE GENOMIC DNA]</scope>
    <source>
        <strain evidence="5 6">DSM 5476</strain>
    </source>
</reference>
<keyword evidence="6" id="KW-1185">Reference proteome</keyword>
<sequence>MDLQELYDRHQVFMNELLTKAEGRKIKAGRNLEKEDAYLRAFQNRDFAVSMHTNTFQNPPHRHEFFELVYVHRGSCTNFVDSAEICMKQGDICLLNTNAEHTLKLDNIERDTIFNLLIRRSMMDRFDFKVFSSEDFVANFFLKSIQKQREEKNYLLFPQSEETAEQISLFQKIIQEFYDDKCYKETKISHLFDCLMIELVRSYKVEIDVRYPGSGENQKFSDLVKYIGENSDSVTLESLARQFNYHPQSLSRIIKQQTGSSFQKFFTDIRLEQAARLLCESSEPVAEIIRKVGYSNRTWFNKMFQQKFGVSPGEYRKKARIFTAL</sequence>
<dbReference type="PROSITE" id="PS01124">
    <property type="entry name" value="HTH_ARAC_FAMILY_2"/>
    <property type="match status" value="1"/>
</dbReference>
<evidence type="ECO:0000313" key="5">
    <source>
        <dbReference type="EMBL" id="EEG28867.1"/>
    </source>
</evidence>
<dbReference type="InterPro" id="IPR003313">
    <property type="entry name" value="AraC-bd"/>
</dbReference>
<dbReference type="eggNOG" id="COG0662">
    <property type="taxonomic scope" value="Bacteria"/>
</dbReference>
<dbReference type="Proteomes" id="UP000003340">
    <property type="component" value="Unassembled WGS sequence"/>
</dbReference>
<dbReference type="Pfam" id="PF02311">
    <property type="entry name" value="AraC_binding"/>
    <property type="match status" value="1"/>
</dbReference>
<dbReference type="PANTHER" id="PTHR43280">
    <property type="entry name" value="ARAC-FAMILY TRANSCRIPTIONAL REGULATOR"/>
    <property type="match status" value="1"/>
</dbReference>
<dbReference type="Pfam" id="PF12833">
    <property type="entry name" value="HTH_18"/>
    <property type="match status" value="1"/>
</dbReference>
<feature type="domain" description="HTH araC/xylS-type" evidence="4">
    <location>
        <begin position="221"/>
        <end position="318"/>
    </location>
</feature>
<evidence type="ECO:0000256" key="1">
    <source>
        <dbReference type="ARBA" id="ARBA00023015"/>
    </source>
</evidence>
<dbReference type="InterPro" id="IPR018062">
    <property type="entry name" value="HTH_AraC-typ_CS"/>
</dbReference>
<dbReference type="Gene3D" id="2.60.120.10">
    <property type="entry name" value="Jelly Rolls"/>
    <property type="match status" value="1"/>
</dbReference>
<protein>
    <submittedName>
        <fullName evidence="5">Transcriptional regulator, AraC family</fullName>
    </submittedName>
</protein>
<dbReference type="InterPro" id="IPR037923">
    <property type="entry name" value="HTH-like"/>
</dbReference>
<reference evidence="5 6" key="1">
    <citation type="submission" date="2009-01" db="EMBL/GenBank/DDBJ databases">
        <authorList>
            <person name="Fulton L."/>
            <person name="Clifton S."/>
            <person name="Fulton B."/>
            <person name="Xu J."/>
            <person name="Minx P."/>
            <person name="Pepin K.H."/>
            <person name="Johnson M."/>
            <person name="Bhonagiri V."/>
            <person name="Nash W.E."/>
            <person name="Mardis E.R."/>
            <person name="Wilson R.K."/>
        </authorList>
    </citation>
    <scope>NUCLEOTIDE SEQUENCE [LARGE SCALE GENOMIC DNA]</scope>
    <source>
        <strain evidence="5 6">DSM 5476</strain>
    </source>
</reference>
<dbReference type="HOGENOM" id="CLU_000445_88_0_9"/>
<dbReference type="GO" id="GO:0043565">
    <property type="term" value="F:sequence-specific DNA binding"/>
    <property type="evidence" value="ECO:0007669"/>
    <property type="project" value="InterPro"/>
</dbReference>
<dbReference type="AlphaFoldDB" id="C0EI59"/>
<dbReference type="EMBL" id="ACEC01000124">
    <property type="protein sequence ID" value="EEG28867.1"/>
    <property type="molecule type" value="Genomic_DNA"/>
</dbReference>
<evidence type="ECO:0000313" key="6">
    <source>
        <dbReference type="Proteomes" id="UP000003340"/>
    </source>
</evidence>
<dbReference type="PANTHER" id="PTHR43280:SF2">
    <property type="entry name" value="HTH-TYPE TRANSCRIPTIONAL REGULATOR EXSA"/>
    <property type="match status" value="1"/>
</dbReference>
<dbReference type="SUPFAM" id="SSF51215">
    <property type="entry name" value="Regulatory protein AraC"/>
    <property type="match status" value="1"/>
</dbReference>
<dbReference type="InterPro" id="IPR018060">
    <property type="entry name" value="HTH_AraC"/>
</dbReference>
<keyword evidence="2" id="KW-0238">DNA-binding</keyword>
<evidence type="ECO:0000259" key="4">
    <source>
        <dbReference type="PROSITE" id="PS01124"/>
    </source>
</evidence>
<dbReference type="PROSITE" id="PS00041">
    <property type="entry name" value="HTH_ARAC_FAMILY_1"/>
    <property type="match status" value="1"/>
</dbReference>
<dbReference type="InterPro" id="IPR009057">
    <property type="entry name" value="Homeodomain-like_sf"/>
</dbReference>
<proteinExistence type="predicted"/>
<keyword evidence="1" id="KW-0805">Transcription regulation</keyword>
<dbReference type="SUPFAM" id="SSF46689">
    <property type="entry name" value="Homeodomain-like"/>
    <property type="match status" value="1"/>
</dbReference>
<dbReference type="InterPro" id="IPR014710">
    <property type="entry name" value="RmlC-like_jellyroll"/>
</dbReference>
<gene>
    <name evidence="5" type="ORF">CLOSTMETH_03554</name>
</gene>
<dbReference type="GO" id="GO:0003700">
    <property type="term" value="F:DNA-binding transcription factor activity"/>
    <property type="evidence" value="ECO:0007669"/>
    <property type="project" value="InterPro"/>
</dbReference>
<dbReference type="SMART" id="SM00342">
    <property type="entry name" value="HTH_ARAC"/>
    <property type="match status" value="1"/>
</dbReference>
<keyword evidence="3" id="KW-0804">Transcription</keyword>
<dbReference type="PRINTS" id="PR00032">
    <property type="entry name" value="HTHARAC"/>
</dbReference>
<evidence type="ECO:0000256" key="3">
    <source>
        <dbReference type="ARBA" id="ARBA00023163"/>
    </source>
</evidence>
<evidence type="ECO:0000256" key="2">
    <source>
        <dbReference type="ARBA" id="ARBA00023125"/>
    </source>
</evidence>
<name>C0EI59_9FIRM</name>
<dbReference type="eggNOG" id="COG4977">
    <property type="taxonomic scope" value="Bacteria"/>
</dbReference>
<accession>C0EI59</accession>
<organism evidence="5 6">
    <name type="scientific">[Clostridium] methylpentosum DSM 5476</name>
    <dbReference type="NCBI Taxonomy" id="537013"/>
    <lineage>
        <taxon>Bacteria</taxon>
        <taxon>Bacillati</taxon>
        <taxon>Bacillota</taxon>
        <taxon>Clostridia</taxon>
        <taxon>Eubacteriales</taxon>
        <taxon>Oscillospiraceae</taxon>
        <taxon>Oscillospiraceae incertae sedis</taxon>
    </lineage>
</organism>
<dbReference type="Gene3D" id="1.10.10.60">
    <property type="entry name" value="Homeodomain-like"/>
    <property type="match status" value="2"/>
</dbReference>
<dbReference type="InterPro" id="IPR020449">
    <property type="entry name" value="Tscrpt_reg_AraC-type_HTH"/>
</dbReference>
<dbReference type="STRING" id="537013.CLOSTMETH_03554"/>
<comment type="caution">
    <text evidence="5">The sequence shown here is derived from an EMBL/GenBank/DDBJ whole genome shotgun (WGS) entry which is preliminary data.</text>
</comment>